<dbReference type="Pfam" id="PF00403">
    <property type="entry name" value="HMA"/>
    <property type="match status" value="1"/>
</dbReference>
<dbReference type="Proteomes" id="UP000270299">
    <property type="component" value="Unassembled WGS sequence"/>
</dbReference>
<dbReference type="Gene3D" id="3.30.70.100">
    <property type="match status" value="1"/>
</dbReference>
<dbReference type="InterPro" id="IPR036163">
    <property type="entry name" value="HMA_dom_sf"/>
</dbReference>
<protein>
    <submittedName>
        <fullName evidence="2">Heavy-metal-associated domain-containing protein</fullName>
    </submittedName>
</protein>
<dbReference type="PROSITE" id="PS50846">
    <property type="entry name" value="HMA_2"/>
    <property type="match status" value="1"/>
</dbReference>
<name>A0A3L6ZZL9_9MICO</name>
<dbReference type="RefSeq" id="WP_121671564.1">
    <property type="nucleotide sequence ID" value="NZ_BMXM01000002.1"/>
</dbReference>
<dbReference type="CDD" id="cd00371">
    <property type="entry name" value="HMA"/>
    <property type="match status" value="1"/>
</dbReference>
<accession>A0A3L6ZZL9</accession>
<evidence type="ECO:0000313" key="3">
    <source>
        <dbReference type="Proteomes" id="UP000270299"/>
    </source>
</evidence>
<dbReference type="AlphaFoldDB" id="A0A3L6ZZL9"/>
<dbReference type="EMBL" id="RCUV01000002">
    <property type="protein sequence ID" value="RLP73399.1"/>
    <property type="molecule type" value="Genomic_DNA"/>
</dbReference>
<comment type="caution">
    <text evidence="2">The sequence shown here is derived from an EMBL/GenBank/DDBJ whole genome shotgun (WGS) entry which is preliminary data.</text>
</comment>
<dbReference type="InterPro" id="IPR006121">
    <property type="entry name" value="HMA_dom"/>
</dbReference>
<feature type="domain" description="HMA" evidence="1">
    <location>
        <begin position="84"/>
        <end position="152"/>
    </location>
</feature>
<proteinExistence type="predicted"/>
<reference evidence="2 3" key="1">
    <citation type="submission" date="2018-10" db="EMBL/GenBank/DDBJ databases">
        <authorList>
            <person name="Li J."/>
        </authorList>
    </citation>
    <scope>NUCLEOTIDE SEQUENCE [LARGE SCALE GENOMIC DNA]</scope>
    <source>
        <strain evidence="2 3">CCTCC AB209002</strain>
    </source>
</reference>
<keyword evidence="3" id="KW-1185">Reference proteome</keyword>
<dbReference type="GO" id="GO:0046872">
    <property type="term" value="F:metal ion binding"/>
    <property type="evidence" value="ECO:0007669"/>
    <property type="project" value="InterPro"/>
</dbReference>
<sequence>MSTGPNNDLGLTAKSVAGAGAGCCGGDGGSGCGSTNGCGGACGSEPSGGCGSGGGCACQAAPAPTVRTDSVIGAPRVSSAPQASSSVFEVTGMTRARCIVTVMNALERLPGVESVDVDLNSGGVSRVTVASSWELDRDAVHAALVDCGYALATNAVPVAS</sequence>
<dbReference type="SUPFAM" id="SSF55008">
    <property type="entry name" value="HMA, heavy metal-associated domain"/>
    <property type="match status" value="1"/>
</dbReference>
<dbReference type="OrthoDB" id="9813965at2"/>
<gene>
    <name evidence="2" type="ORF">D9V29_01535</name>
</gene>
<evidence type="ECO:0000313" key="2">
    <source>
        <dbReference type="EMBL" id="RLP73399.1"/>
    </source>
</evidence>
<organism evidence="2 3">
    <name type="scientific">Mycetocola manganoxydans</name>
    <dbReference type="NCBI Taxonomy" id="699879"/>
    <lineage>
        <taxon>Bacteria</taxon>
        <taxon>Bacillati</taxon>
        <taxon>Actinomycetota</taxon>
        <taxon>Actinomycetes</taxon>
        <taxon>Micrococcales</taxon>
        <taxon>Microbacteriaceae</taxon>
        <taxon>Mycetocola</taxon>
    </lineage>
</organism>
<evidence type="ECO:0000259" key="1">
    <source>
        <dbReference type="PROSITE" id="PS50846"/>
    </source>
</evidence>